<evidence type="ECO:0000256" key="3">
    <source>
        <dbReference type="ARBA" id="ARBA00022801"/>
    </source>
</evidence>
<dbReference type="NCBIfam" id="TIGR01484">
    <property type="entry name" value="HAD-SF-IIB"/>
    <property type="match status" value="1"/>
</dbReference>
<dbReference type="Gene3D" id="3.30.70.1020">
    <property type="entry name" value="Trehalose-6-phosphate phosphatase related protein, domain 2"/>
    <property type="match status" value="1"/>
</dbReference>
<comment type="pathway">
    <text evidence="1 4">Glycan biosynthesis; trehalose biosynthesis.</text>
</comment>
<name>A0AAX3AQY8_HALDO</name>
<dbReference type="NCBIfam" id="TIGR00685">
    <property type="entry name" value="T6PP"/>
    <property type="match status" value="1"/>
</dbReference>
<dbReference type="EC" id="3.1.3.12" evidence="4"/>
<evidence type="ECO:0000313" key="6">
    <source>
        <dbReference type="EMBL" id="UOO96148.1"/>
    </source>
</evidence>
<dbReference type="InterPro" id="IPR036412">
    <property type="entry name" value="HAD-like_sf"/>
</dbReference>
<accession>A0AAX3AQY8</accession>
<dbReference type="InterPro" id="IPR023214">
    <property type="entry name" value="HAD_sf"/>
</dbReference>
<dbReference type="InterPro" id="IPR003337">
    <property type="entry name" value="Trehalose_PPase"/>
</dbReference>
<dbReference type="PANTHER" id="PTHR43768:SF3">
    <property type="entry name" value="TREHALOSE 6-PHOSPHATE PHOSPHATASE"/>
    <property type="match status" value="1"/>
</dbReference>
<dbReference type="InterPro" id="IPR006379">
    <property type="entry name" value="HAD-SF_hydro_IIB"/>
</dbReference>
<reference evidence="5" key="1">
    <citation type="journal article" date="2014" name="Int. J. Syst. Evol. Microbiol.">
        <title>Complete genome sequence of Corynebacterium casei LMG S-19264T (=DSM 44701T), isolated from a smear-ripened cheese.</title>
        <authorList>
            <consortium name="US DOE Joint Genome Institute (JGI-PGF)"/>
            <person name="Walter F."/>
            <person name="Albersmeier A."/>
            <person name="Kalinowski J."/>
            <person name="Ruckert C."/>
        </authorList>
    </citation>
    <scope>NUCLEOTIDE SEQUENCE</scope>
    <source>
        <strain evidence="5">JCM 12289</strain>
    </source>
</reference>
<dbReference type="Proteomes" id="UP000830542">
    <property type="component" value="Chromosome"/>
</dbReference>
<comment type="similarity">
    <text evidence="2 4">Belongs to the trehalose phosphatase family.</text>
</comment>
<dbReference type="Pfam" id="PF02358">
    <property type="entry name" value="Trehalose_PPase"/>
    <property type="match status" value="1"/>
</dbReference>
<comment type="cofactor">
    <cofactor evidence="4">
        <name>Mg(2+)</name>
        <dbReference type="ChEBI" id="CHEBI:18420"/>
    </cofactor>
</comment>
<dbReference type="EMBL" id="CP095005">
    <property type="protein sequence ID" value="UOO96148.1"/>
    <property type="molecule type" value="Genomic_DNA"/>
</dbReference>
<evidence type="ECO:0000313" key="5">
    <source>
        <dbReference type="EMBL" id="GAA0453231.1"/>
    </source>
</evidence>
<comment type="catalytic activity">
    <reaction evidence="4">
        <text>alpha,alpha-trehalose 6-phosphate + H2O = alpha,alpha-trehalose + phosphate</text>
        <dbReference type="Rhea" id="RHEA:23420"/>
        <dbReference type="ChEBI" id="CHEBI:15377"/>
        <dbReference type="ChEBI" id="CHEBI:16551"/>
        <dbReference type="ChEBI" id="CHEBI:43474"/>
        <dbReference type="ChEBI" id="CHEBI:58429"/>
        <dbReference type="EC" id="3.1.3.12"/>
    </reaction>
</comment>
<evidence type="ECO:0000256" key="1">
    <source>
        <dbReference type="ARBA" id="ARBA00005199"/>
    </source>
</evidence>
<dbReference type="AlphaFoldDB" id="A0AAX3AQY8"/>
<comment type="function">
    <text evidence="4">Removes the phosphate from trehalose 6-phosphate to produce free trehalose.</text>
</comment>
<dbReference type="GO" id="GO:0005992">
    <property type="term" value="P:trehalose biosynthetic process"/>
    <property type="evidence" value="ECO:0007669"/>
    <property type="project" value="InterPro"/>
</dbReference>
<keyword evidence="7" id="KW-1185">Reference proteome</keyword>
<dbReference type="EMBL" id="BAAADN010000009">
    <property type="protein sequence ID" value="GAA0453231.1"/>
    <property type="molecule type" value="Genomic_DNA"/>
</dbReference>
<proteinExistence type="inferred from homology"/>
<dbReference type="SUPFAM" id="SSF56784">
    <property type="entry name" value="HAD-like"/>
    <property type="match status" value="1"/>
</dbReference>
<dbReference type="Gene3D" id="3.40.50.1000">
    <property type="entry name" value="HAD superfamily/HAD-like"/>
    <property type="match status" value="1"/>
</dbReference>
<dbReference type="RefSeq" id="WP_244704620.1">
    <property type="nucleotide sequence ID" value="NZ_BAAADN010000009.1"/>
</dbReference>
<reference evidence="6" key="2">
    <citation type="submission" date="2022-04" db="EMBL/GenBank/DDBJ databases">
        <title>Sequencing and genomic assembly of Halococcus dombrowskii.</title>
        <authorList>
            <person name="Lim S.W."/>
            <person name="MacLea K.S."/>
        </authorList>
    </citation>
    <scope>NUCLEOTIDE SEQUENCE</scope>
    <source>
        <strain evidence="6">H4</strain>
    </source>
</reference>
<dbReference type="Proteomes" id="UP001500962">
    <property type="component" value="Unassembled WGS sequence"/>
</dbReference>
<keyword evidence="4" id="KW-0479">Metal-binding</keyword>
<protein>
    <recommendedName>
        <fullName evidence="4">Trehalose 6-phosphate phosphatase</fullName>
        <ecNumber evidence="4">3.1.3.12</ecNumber>
    </recommendedName>
</protein>
<organism evidence="6 7">
    <name type="scientific">Halococcus dombrowskii</name>
    <dbReference type="NCBI Taxonomy" id="179637"/>
    <lineage>
        <taxon>Archaea</taxon>
        <taxon>Methanobacteriati</taxon>
        <taxon>Methanobacteriota</taxon>
        <taxon>Stenosarchaea group</taxon>
        <taxon>Halobacteria</taxon>
        <taxon>Halobacteriales</taxon>
        <taxon>Halococcaceae</taxon>
        <taxon>Halococcus</taxon>
    </lineage>
</organism>
<evidence type="ECO:0000313" key="7">
    <source>
        <dbReference type="Proteomes" id="UP000830542"/>
    </source>
</evidence>
<reference evidence="5" key="3">
    <citation type="submission" date="2023-12" db="EMBL/GenBank/DDBJ databases">
        <authorList>
            <person name="Sun Q."/>
            <person name="Inoue M."/>
        </authorList>
    </citation>
    <scope>NUCLEOTIDE SEQUENCE</scope>
    <source>
        <strain evidence="5">JCM 12289</strain>
    </source>
</reference>
<keyword evidence="4" id="KW-0460">Magnesium</keyword>
<keyword evidence="3 4" id="KW-0378">Hydrolase</keyword>
<dbReference type="GeneID" id="71761265"/>
<dbReference type="GO" id="GO:0004805">
    <property type="term" value="F:trehalose-phosphatase activity"/>
    <property type="evidence" value="ECO:0007669"/>
    <property type="project" value="UniProtKB-EC"/>
</dbReference>
<dbReference type="GO" id="GO:0046872">
    <property type="term" value="F:metal ion binding"/>
    <property type="evidence" value="ECO:0007669"/>
    <property type="project" value="UniProtKB-KW"/>
</dbReference>
<dbReference type="PANTHER" id="PTHR43768">
    <property type="entry name" value="TREHALOSE 6-PHOSPHATE PHOSPHATASE"/>
    <property type="match status" value="1"/>
</dbReference>
<evidence type="ECO:0000256" key="4">
    <source>
        <dbReference type="RuleBase" id="RU361117"/>
    </source>
</evidence>
<gene>
    <name evidence="6" type="primary">otsB</name>
    <name evidence="5" type="ORF">GCM10008985_06210</name>
    <name evidence="6" type="ORF">MUK72_05415</name>
</gene>
<evidence type="ECO:0000256" key="2">
    <source>
        <dbReference type="ARBA" id="ARBA00008770"/>
    </source>
</evidence>
<dbReference type="KEGG" id="hdo:MUK72_05415"/>
<sequence length="270" mass="29574">MTTDTPPTLWDSLPALRDRLADANGLLFCTDFDGTLAGIEINPDAPALGEENRVALERLRDHDRVDVAVISGRELADLRERVAIDGIDYAGNHGLELHRDGESTTHPIARRRRRDLDTIVADIEERLDDTDCFVEDKSVSATVHYRTAPERESEVHDAVETAVERVAEGGFELSTGKEIVELTPTVAWDKGDAVSLLVADHDGWLPIYIGDDTTDEAAFRELSEIGLGVHVGTDSETAADYRIDDPDSVTRFLDWLADEGLAALDSRGAA</sequence>
<dbReference type="InterPro" id="IPR044651">
    <property type="entry name" value="OTSB-like"/>
</dbReference>